<dbReference type="Pfam" id="PF01663">
    <property type="entry name" value="Phosphodiest"/>
    <property type="match status" value="1"/>
</dbReference>
<evidence type="ECO:0000256" key="1">
    <source>
        <dbReference type="SAM" id="SignalP"/>
    </source>
</evidence>
<name>A0A210QJC9_MIZYE</name>
<sequence length="435" mass="50406">MALTRRCMYFLMLLAVCFTGKVASRYRKYANQVLLVSMDGFRYDYPKKAATPNFDRMARKGVRAKYVTNTFVTKTFPSHYSTVTGLYQESHGIVGNTMYDPKFGEYFSMRNHETKWWKGGEPAWITARKQGLKSGTMFWPGSEVKIQGLRPNEWYNYNESITYDQRVDIVIKMLKDDKLNFVTLYFHEPDLTGHIYGPNSQEVVDKVVEMDKLLGTILHKLTANGLRDQVNLIVMSDHGMAEVDYDNKLVEIYDLVHKSKIRRTVDSGPIMHVIPEDGQEDAIINDINSHPKFTAYRKADIPDRWHYKNNRRVMPIFVVADEGWTITWNATYTRRYNSKGNHGYDNRLMSMKSIFYAMGPNFRSNVLAPTLNSVDVYPLVCELLCITPSPNNGTLANTARLLKPFKNRHEATRYSSSNLVNWLFSSFKSTFWRQN</sequence>
<dbReference type="GO" id="GO:0016787">
    <property type="term" value="F:hydrolase activity"/>
    <property type="evidence" value="ECO:0007669"/>
    <property type="project" value="UniProtKB-ARBA"/>
</dbReference>
<evidence type="ECO:0000313" key="3">
    <source>
        <dbReference type="Proteomes" id="UP000242188"/>
    </source>
</evidence>
<keyword evidence="3" id="KW-1185">Reference proteome</keyword>
<dbReference type="EMBL" id="NEDP02003363">
    <property type="protein sequence ID" value="OWF48847.1"/>
    <property type="molecule type" value="Genomic_DNA"/>
</dbReference>
<protein>
    <submittedName>
        <fullName evidence="2">Bis(5'-adenosyl)-triphosphatase enpp4</fullName>
    </submittedName>
</protein>
<dbReference type="Proteomes" id="UP000242188">
    <property type="component" value="Unassembled WGS sequence"/>
</dbReference>
<gene>
    <name evidence="2" type="ORF">KP79_PYT08765</name>
</gene>
<dbReference type="CDD" id="cd16018">
    <property type="entry name" value="Enpp"/>
    <property type="match status" value="1"/>
</dbReference>
<dbReference type="PANTHER" id="PTHR10151:SF120">
    <property type="entry name" value="BIS(5'-ADENOSYL)-TRIPHOSPHATASE"/>
    <property type="match status" value="1"/>
</dbReference>
<dbReference type="AlphaFoldDB" id="A0A210QJC9"/>
<feature type="signal peptide" evidence="1">
    <location>
        <begin position="1"/>
        <end position="23"/>
    </location>
</feature>
<reference evidence="2 3" key="1">
    <citation type="journal article" date="2017" name="Nat. Ecol. Evol.">
        <title>Scallop genome provides insights into evolution of bilaterian karyotype and development.</title>
        <authorList>
            <person name="Wang S."/>
            <person name="Zhang J."/>
            <person name="Jiao W."/>
            <person name="Li J."/>
            <person name="Xun X."/>
            <person name="Sun Y."/>
            <person name="Guo X."/>
            <person name="Huan P."/>
            <person name="Dong B."/>
            <person name="Zhang L."/>
            <person name="Hu X."/>
            <person name="Sun X."/>
            <person name="Wang J."/>
            <person name="Zhao C."/>
            <person name="Wang Y."/>
            <person name="Wang D."/>
            <person name="Huang X."/>
            <person name="Wang R."/>
            <person name="Lv J."/>
            <person name="Li Y."/>
            <person name="Zhang Z."/>
            <person name="Liu B."/>
            <person name="Lu W."/>
            <person name="Hui Y."/>
            <person name="Liang J."/>
            <person name="Zhou Z."/>
            <person name="Hou R."/>
            <person name="Li X."/>
            <person name="Liu Y."/>
            <person name="Li H."/>
            <person name="Ning X."/>
            <person name="Lin Y."/>
            <person name="Zhao L."/>
            <person name="Xing Q."/>
            <person name="Dou J."/>
            <person name="Li Y."/>
            <person name="Mao J."/>
            <person name="Guo H."/>
            <person name="Dou H."/>
            <person name="Li T."/>
            <person name="Mu C."/>
            <person name="Jiang W."/>
            <person name="Fu Q."/>
            <person name="Fu X."/>
            <person name="Miao Y."/>
            <person name="Liu J."/>
            <person name="Yu Q."/>
            <person name="Li R."/>
            <person name="Liao H."/>
            <person name="Li X."/>
            <person name="Kong Y."/>
            <person name="Jiang Z."/>
            <person name="Chourrout D."/>
            <person name="Li R."/>
            <person name="Bao Z."/>
        </authorList>
    </citation>
    <scope>NUCLEOTIDE SEQUENCE [LARGE SCALE GENOMIC DNA]</scope>
    <source>
        <strain evidence="2 3">PY_sf001</strain>
    </source>
</reference>
<accession>A0A210QJC9</accession>
<comment type="caution">
    <text evidence="2">The sequence shown here is derived from an EMBL/GenBank/DDBJ whole genome shotgun (WGS) entry which is preliminary data.</text>
</comment>
<dbReference type="InterPro" id="IPR002591">
    <property type="entry name" value="Phosphodiest/P_Trfase"/>
</dbReference>
<dbReference type="OrthoDB" id="415411at2759"/>
<dbReference type="Gene3D" id="3.40.720.10">
    <property type="entry name" value="Alkaline Phosphatase, subunit A"/>
    <property type="match status" value="1"/>
</dbReference>
<dbReference type="PANTHER" id="PTHR10151">
    <property type="entry name" value="ECTONUCLEOTIDE PYROPHOSPHATASE/PHOSPHODIESTERASE"/>
    <property type="match status" value="1"/>
</dbReference>
<feature type="chain" id="PRO_5013075181" evidence="1">
    <location>
        <begin position="24"/>
        <end position="435"/>
    </location>
</feature>
<proteinExistence type="predicted"/>
<dbReference type="SUPFAM" id="SSF53649">
    <property type="entry name" value="Alkaline phosphatase-like"/>
    <property type="match status" value="1"/>
</dbReference>
<evidence type="ECO:0000313" key="2">
    <source>
        <dbReference type="EMBL" id="OWF48847.1"/>
    </source>
</evidence>
<organism evidence="2 3">
    <name type="scientific">Mizuhopecten yessoensis</name>
    <name type="common">Japanese scallop</name>
    <name type="synonym">Patinopecten yessoensis</name>
    <dbReference type="NCBI Taxonomy" id="6573"/>
    <lineage>
        <taxon>Eukaryota</taxon>
        <taxon>Metazoa</taxon>
        <taxon>Spiralia</taxon>
        <taxon>Lophotrochozoa</taxon>
        <taxon>Mollusca</taxon>
        <taxon>Bivalvia</taxon>
        <taxon>Autobranchia</taxon>
        <taxon>Pteriomorphia</taxon>
        <taxon>Pectinida</taxon>
        <taxon>Pectinoidea</taxon>
        <taxon>Pectinidae</taxon>
        <taxon>Mizuhopecten</taxon>
    </lineage>
</organism>
<dbReference type="Gene3D" id="3.30.1360.180">
    <property type="match status" value="1"/>
</dbReference>
<dbReference type="InterPro" id="IPR017850">
    <property type="entry name" value="Alkaline_phosphatase_core_sf"/>
</dbReference>
<keyword evidence="1" id="KW-0732">Signal</keyword>